<accession>U7D9B0</accession>
<name>U7D9B0_9BACT</name>
<dbReference type="Proteomes" id="UP000017148">
    <property type="component" value="Unassembled WGS sequence"/>
</dbReference>
<sequence length="58" mass="6711">MLISKIAQTSGDTMRDTYLEIVEGMQNDCLQELVSNYADVMPLEYKNQLRTMIENNTH</sequence>
<keyword evidence="2" id="KW-1185">Reference proteome</keyword>
<proteinExistence type="predicted"/>
<reference evidence="1 2" key="1">
    <citation type="journal article" date="2013" name="Environ. Microbiol.">
        <title>Genome analysis of Chitinivibrio alkaliphilus gen. nov., sp. nov., a novel extremely haloalkaliphilic anaerobic chitinolytic bacterium from the candidate phylum Termite Group 3.</title>
        <authorList>
            <person name="Sorokin D.Y."/>
            <person name="Gumerov V.M."/>
            <person name="Rakitin A.L."/>
            <person name="Beletsky A.V."/>
            <person name="Damste J.S."/>
            <person name="Muyzer G."/>
            <person name="Mardanov A.V."/>
            <person name="Ravin N.V."/>
        </authorList>
    </citation>
    <scope>NUCLEOTIDE SEQUENCE [LARGE SCALE GENOMIC DNA]</scope>
    <source>
        <strain evidence="1 2">ACht1</strain>
    </source>
</reference>
<evidence type="ECO:0000313" key="1">
    <source>
        <dbReference type="EMBL" id="ERP30990.1"/>
    </source>
</evidence>
<gene>
    <name evidence="1" type="ORF">CALK_2127</name>
</gene>
<dbReference type="STRING" id="1313304.CALK_2127"/>
<comment type="caution">
    <text evidence="1">The sequence shown here is derived from an EMBL/GenBank/DDBJ whole genome shotgun (WGS) entry which is preliminary data.</text>
</comment>
<protein>
    <submittedName>
        <fullName evidence="1">Uncharacterized protein</fullName>
    </submittedName>
</protein>
<dbReference type="EMBL" id="ASJR01000023">
    <property type="protein sequence ID" value="ERP30990.1"/>
    <property type="molecule type" value="Genomic_DNA"/>
</dbReference>
<organism evidence="1 2">
    <name type="scientific">Chitinivibrio alkaliphilus ACht1</name>
    <dbReference type="NCBI Taxonomy" id="1313304"/>
    <lineage>
        <taxon>Bacteria</taxon>
        <taxon>Pseudomonadati</taxon>
        <taxon>Fibrobacterota</taxon>
        <taxon>Chitinivibrionia</taxon>
        <taxon>Chitinivibrionales</taxon>
        <taxon>Chitinivibrionaceae</taxon>
        <taxon>Chitinivibrio</taxon>
    </lineage>
</organism>
<evidence type="ECO:0000313" key="2">
    <source>
        <dbReference type="Proteomes" id="UP000017148"/>
    </source>
</evidence>
<dbReference type="AlphaFoldDB" id="U7D9B0"/>